<accession>A0A564Z557</accession>
<feature type="non-terminal residue" evidence="1">
    <location>
        <position position="1"/>
    </location>
</feature>
<gene>
    <name evidence="1" type="ORF">WMSIL1_LOCUS12625</name>
</gene>
<dbReference type="AlphaFoldDB" id="A0A564Z557"/>
<dbReference type="EMBL" id="CABIJS010000665">
    <property type="protein sequence ID" value="VUZ54580.1"/>
    <property type="molecule type" value="Genomic_DNA"/>
</dbReference>
<dbReference type="Proteomes" id="UP000321570">
    <property type="component" value="Unassembled WGS sequence"/>
</dbReference>
<evidence type="ECO:0000313" key="1">
    <source>
        <dbReference type="EMBL" id="VUZ54580.1"/>
    </source>
</evidence>
<evidence type="ECO:0000313" key="2">
    <source>
        <dbReference type="Proteomes" id="UP000321570"/>
    </source>
</evidence>
<name>A0A564Z557_HYMDI</name>
<proteinExistence type="predicted"/>
<keyword evidence="2" id="KW-1185">Reference proteome</keyword>
<sequence>LRNIYLTSFLIITEFDYLVCKLLTFPATQALHRQTSCVLNWPISHRAEKISIPRTIVADTAKSPLLLTSPLCPGPSFPYSRPDQLKHAYNDILMRVLTQSDDYK</sequence>
<reference evidence="1 2" key="1">
    <citation type="submission" date="2019-07" db="EMBL/GenBank/DDBJ databases">
        <authorList>
            <person name="Jastrzebski P J."/>
            <person name="Paukszto L."/>
            <person name="Jastrzebski P J."/>
        </authorList>
    </citation>
    <scope>NUCLEOTIDE SEQUENCE [LARGE SCALE GENOMIC DNA]</scope>
    <source>
        <strain evidence="1 2">WMS-il1</strain>
    </source>
</reference>
<protein>
    <submittedName>
        <fullName evidence="1">Uncharacterized protein</fullName>
    </submittedName>
</protein>
<organism evidence="1 2">
    <name type="scientific">Hymenolepis diminuta</name>
    <name type="common">Rat tapeworm</name>
    <dbReference type="NCBI Taxonomy" id="6216"/>
    <lineage>
        <taxon>Eukaryota</taxon>
        <taxon>Metazoa</taxon>
        <taxon>Spiralia</taxon>
        <taxon>Lophotrochozoa</taxon>
        <taxon>Platyhelminthes</taxon>
        <taxon>Cestoda</taxon>
        <taxon>Eucestoda</taxon>
        <taxon>Cyclophyllidea</taxon>
        <taxon>Hymenolepididae</taxon>
        <taxon>Hymenolepis</taxon>
    </lineage>
</organism>